<evidence type="ECO:0008006" key="3">
    <source>
        <dbReference type="Google" id="ProtNLM"/>
    </source>
</evidence>
<organism evidence="1 2">
    <name type="scientific">Thermoclostridium caenicola</name>
    <dbReference type="NCBI Taxonomy" id="659425"/>
    <lineage>
        <taxon>Bacteria</taxon>
        <taxon>Bacillati</taxon>
        <taxon>Bacillota</taxon>
        <taxon>Clostridia</taxon>
        <taxon>Eubacteriales</taxon>
        <taxon>Oscillospiraceae</taxon>
        <taxon>Thermoclostridium</taxon>
    </lineage>
</organism>
<name>A0A1M6EAB6_9FIRM</name>
<dbReference type="EMBL" id="FQZP01000011">
    <property type="protein sequence ID" value="SHI82300.1"/>
    <property type="molecule type" value="Genomic_DNA"/>
</dbReference>
<keyword evidence="2" id="KW-1185">Reference proteome</keyword>
<evidence type="ECO:0000313" key="2">
    <source>
        <dbReference type="Proteomes" id="UP000324781"/>
    </source>
</evidence>
<accession>A0A1M6EAB6</accession>
<dbReference type="AlphaFoldDB" id="A0A1M6EAB6"/>
<dbReference type="Proteomes" id="UP000324781">
    <property type="component" value="Unassembled WGS sequence"/>
</dbReference>
<reference evidence="1 2" key="1">
    <citation type="submission" date="2016-11" db="EMBL/GenBank/DDBJ databases">
        <authorList>
            <person name="Varghese N."/>
            <person name="Submissions S."/>
        </authorList>
    </citation>
    <scope>NUCLEOTIDE SEQUENCE [LARGE SCALE GENOMIC DNA]</scope>
    <source>
        <strain evidence="1 2">DSM 19027</strain>
    </source>
</reference>
<gene>
    <name evidence="1" type="ORF">SAMN05444373_101133</name>
</gene>
<sequence>MKNIKDTALDSFQYTVSELLIRNKSILDGMTKLEDSNARINRTISKAVTQCGCIRVNAKKQEYPEDMEFENINGLLDSHVEGRLCESCRDLLEKDIGRHLFYLTSICNTLDLNLYDIIIKELDRLQLLGKYSLR</sequence>
<protein>
    <recommendedName>
        <fullName evidence="3">DUF1573 domain-containing protein</fullName>
    </recommendedName>
</protein>
<evidence type="ECO:0000313" key="1">
    <source>
        <dbReference type="EMBL" id="SHI82300.1"/>
    </source>
</evidence>
<proteinExistence type="predicted"/>